<comment type="caution">
    <text evidence="2">The sequence shown here is derived from an EMBL/GenBank/DDBJ whole genome shotgun (WGS) entry which is preliminary data.</text>
</comment>
<sequence length="184" mass="20702">MSVRPRDIRLIDALDGREGISLDEVVWRVAREGRDPTDCGSAGGRWDDTTFEVLYTSRTRDGALAEMLFHLRAGQPVVPSRLRFGLHELRVRLRNVLDLSSLPVLEALGLDTRQYGRMSYLERTAEYPRTQEIAEVAHFHGHDGLIVPSARSGASNLIVFCGRIDPDQVETIRDHGIVDWNSLP</sequence>
<evidence type="ECO:0000313" key="3">
    <source>
        <dbReference type="Proteomes" id="UP000241229"/>
    </source>
</evidence>
<dbReference type="InterPro" id="IPR014914">
    <property type="entry name" value="RES_dom"/>
</dbReference>
<accession>A0A2P7SLF6</accession>
<dbReference type="AlphaFoldDB" id="A0A2P7SLF6"/>
<reference evidence="2 3" key="1">
    <citation type="submission" date="2018-03" db="EMBL/GenBank/DDBJ databases">
        <title>The draft genome of Mesorhizobium sp. 6GN-30.</title>
        <authorList>
            <person name="Liu L."/>
            <person name="Li L."/>
            <person name="Wang T."/>
            <person name="Zhang X."/>
            <person name="Liang L."/>
        </authorList>
    </citation>
    <scope>NUCLEOTIDE SEQUENCE [LARGE SCALE GENOMIC DNA]</scope>
    <source>
        <strain evidence="2 3">6GN30</strain>
    </source>
</reference>
<keyword evidence="3" id="KW-1185">Reference proteome</keyword>
<dbReference type="SMART" id="SM00953">
    <property type="entry name" value="RES"/>
    <property type="match status" value="1"/>
</dbReference>
<dbReference type="Proteomes" id="UP000241229">
    <property type="component" value="Unassembled WGS sequence"/>
</dbReference>
<name>A0A2P7SLF6_9HYPH</name>
<feature type="domain" description="RES" evidence="1">
    <location>
        <begin position="36"/>
        <end position="172"/>
    </location>
</feature>
<protein>
    <submittedName>
        <fullName evidence="2">RES domain-containing protein</fullName>
    </submittedName>
</protein>
<proteinExistence type="predicted"/>
<gene>
    <name evidence="2" type="ORF">C7I84_06735</name>
</gene>
<evidence type="ECO:0000313" key="2">
    <source>
        <dbReference type="EMBL" id="PSJ63328.1"/>
    </source>
</evidence>
<evidence type="ECO:0000259" key="1">
    <source>
        <dbReference type="SMART" id="SM00953"/>
    </source>
</evidence>
<dbReference type="EMBL" id="PXYK01000005">
    <property type="protein sequence ID" value="PSJ63328.1"/>
    <property type="molecule type" value="Genomic_DNA"/>
</dbReference>
<dbReference type="OrthoDB" id="7360548at2"/>
<dbReference type="Pfam" id="PF08808">
    <property type="entry name" value="RES"/>
    <property type="match status" value="1"/>
</dbReference>
<organism evidence="2 3">
    <name type="scientific">Kumtagia ephedrae</name>
    <dbReference type="NCBI Taxonomy" id="2116701"/>
    <lineage>
        <taxon>Bacteria</taxon>
        <taxon>Pseudomonadati</taxon>
        <taxon>Pseudomonadota</taxon>
        <taxon>Alphaproteobacteria</taxon>
        <taxon>Hyphomicrobiales</taxon>
        <taxon>Phyllobacteriaceae</taxon>
        <taxon>Kumtagia</taxon>
    </lineage>
</organism>
<dbReference type="RefSeq" id="WP_106771391.1">
    <property type="nucleotide sequence ID" value="NZ_PXYK01000005.1"/>
</dbReference>